<evidence type="ECO:0000256" key="6">
    <source>
        <dbReference type="ARBA" id="ARBA00022729"/>
    </source>
</evidence>
<dbReference type="SMART" id="SM00409">
    <property type="entry name" value="IG"/>
    <property type="match status" value="3"/>
</dbReference>
<keyword evidence="11" id="KW-0472">Membrane</keyword>
<keyword evidence="13" id="KW-0325">Glycoprotein</keyword>
<dbReference type="PROSITE" id="PS50835">
    <property type="entry name" value="IG_LIKE"/>
    <property type="match status" value="3"/>
</dbReference>
<dbReference type="InterPro" id="IPR007110">
    <property type="entry name" value="Ig-like_dom"/>
</dbReference>
<dbReference type="InterPro" id="IPR013151">
    <property type="entry name" value="Immunoglobulin_dom"/>
</dbReference>
<keyword evidence="3" id="KW-1003">Cell membrane</keyword>
<keyword evidence="7" id="KW-0677">Repeat</keyword>
<dbReference type="SUPFAM" id="SSF48726">
    <property type="entry name" value="Immunoglobulin"/>
    <property type="match status" value="3"/>
</dbReference>
<evidence type="ECO:0000259" key="20">
    <source>
        <dbReference type="PROSITE" id="PS50835"/>
    </source>
</evidence>
<keyword evidence="10" id="KW-1064">Adaptive immunity</keyword>
<accession>A0A8D0E1D5</accession>
<evidence type="ECO:0000256" key="17">
    <source>
        <dbReference type="ARBA" id="ARBA00061264"/>
    </source>
</evidence>
<evidence type="ECO:0000256" key="4">
    <source>
        <dbReference type="ARBA" id="ARBA00022525"/>
    </source>
</evidence>
<keyword evidence="8" id="KW-0391">Immunity</keyword>
<keyword evidence="9" id="KW-1133">Transmembrane helix</keyword>
<dbReference type="Gene3D" id="2.60.40.10">
    <property type="entry name" value="Immunoglobulins"/>
    <property type="match status" value="4"/>
</dbReference>
<dbReference type="InterPro" id="IPR013783">
    <property type="entry name" value="Ig-like_fold"/>
</dbReference>
<keyword evidence="6" id="KW-0732">Signal</keyword>
<keyword evidence="22" id="KW-1185">Reference proteome</keyword>
<protein>
    <recommendedName>
        <fullName evidence="19">Lymphocyte activation gene 3 protein</fullName>
    </recommendedName>
</protein>
<evidence type="ECO:0000256" key="15">
    <source>
        <dbReference type="ARBA" id="ARBA00057112"/>
    </source>
</evidence>
<name>A0A8D0E1D5_SALMN</name>
<evidence type="ECO:0000256" key="7">
    <source>
        <dbReference type="ARBA" id="ARBA00022737"/>
    </source>
</evidence>
<evidence type="ECO:0000256" key="19">
    <source>
        <dbReference type="ARBA" id="ARBA00067553"/>
    </source>
</evidence>
<dbReference type="AlphaFoldDB" id="A0A8D0E1D5"/>
<evidence type="ECO:0000256" key="2">
    <source>
        <dbReference type="ARBA" id="ARBA00004613"/>
    </source>
</evidence>
<evidence type="ECO:0000256" key="14">
    <source>
        <dbReference type="ARBA" id="ARBA00023319"/>
    </source>
</evidence>
<dbReference type="Ensembl" id="ENSSMRT00000028950.1">
    <property type="protein sequence ID" value="ENSSMRP00000024721.1"/>
    <property type="gene ID" value="ENSSMRG00000019113.1"/>
</dbReference>
<evidence type="ECO:0000256" key="16">
    <source>
        <dbReference type="ARBA" id="ARBA00059221"/>
    </source>
</evidence>
<proteinExistence type="inferred from homology"/>
<comment type="function">
    <text evidence="16">Lymphocyte activation gene 3 protein: Inhibitory receptor on antigen activated T-cells. Delivers inhibitory signals upon binding to ligands, such as FGL1. FGL1 constitutes a major ligand of LAG3 and is responsible for LAG3 T-cell inhibitory function. Following TCR engagement, LAG3 associates with CD3-TCR in the immunological synapse and directly inhibits T-cell activation. May inhibit antigen-specific T-cell activation in synergy with PDCD1/PD-1, possibly by acting as a coreceptor for PDCD1/PD-1. Negatively regulates the proliferation, activation, effector function and homeostasis of both CD8(+) and CD4(+) T-cells. Also mediates immune tolerance: constitutively expressed on a subset of regulatory T-cells (Tregs) and contributes to their suppressive function. Also acts as a negative regulator of plasmacytoid dendritic cell (pDCs) activation. Binds MHC class II (MHC-II); the precise role of MHC-II-binding is however unclear.</text>
</comment>
<dbReference type="GeneTree" id="ENSGT00940000168928"/>
<evidence type="ECO:0000256" key="3">
    <source>
        <dbReference type="ARBA" id="ARBA00022475"/>
    </source>
</evidence>
<keyword evidence="14" id="KW-0393">Immunoglobulin domain</keyword>
<organism evidence="21 22">
    <name type="scientific">Salvator merianae</name>
    <name type="common">Argentine black and white tegu</name>
    <name type="synonym">Tupinambis merianae</name>
    <dbReference type="NCBI Taxonomy" id="96440"/>
    <lineage>
        <taxon>Eukaryota</taxon>
        <taxon>Metazoa</taxon>
        <taxon>Chordata</taxon>
        <taxon>Craniata</taxon>
        <taxon>Vertebrata</taxon>
        <taxon>Euteleostomi</taxon>
        <taxon>Lepidosauria</taxon>
        <taxon>Squamata</taxon>
        <taxon>Bifurcata</taxon>
        <taxon>Unidentata</taxon>
        <taxon>Episquamata</taxon>
        <taxon>Laterata</taxon>
        <taxon>Teiioidea</taxon>
        <taxon>Teiidae</taxon>
        <taxon>Salvator</taxon>
    </lineage>
</organism>
<evidence type="ECO:0000313" key="21">
    <source>
        <dbReference type="Ensembl" id="ENSSMRP00000024721.1"/>
    </source>
</evidence>
<reference evidence="21" key="1">
    <citation type="submission" date="2025-08" db="UniProtKB">
        <authorList>
            <consortium name="Ensembl"/>
        </authorList>
    </citation>
    <scope>IDENTIFICATION</scope>
</reference>
<dbReference type="PANTHER" id="PTHR11422">
    <property type="entry name" value="T-CELL SURFACE GLYCOPROTEIN CD4"/>
    <property type="match status" value="1"/>
</dbReference>
<feature type="domain" description="Ig-like" evidence="20">
    <location>
        <begin position="161"/>
        <end position="228"/>
    </location>
</feature>
<evidence type="ECO:0000256" key="5">
    <source>
        <dbReference type="ARBA" id="ARBA00022692"/>
    </source>
</evidence>
<feature type="domain" description="Ig-like" evidence="20">
    <location>
        <begin position="333"/>
        <end position="432"/>
    </location>
</feature>
<comment type="subunit">
    <text evidence="18">Interacts with MHC class II (MHC-II); selectively recognizes stable complexes of peptide and MHC-II. Interacts with FGL1 (via the Fibrinogen C-terminal domain).</text>
</comment>
<dbReference type="GO" id="GO:0005886">
    <property type="term" value="C:plasma membrane"/>
    <property type="evidence" value="ECO:0007669"/>
    <property type="project" value="UniProtKB-SubCell"/>
</dbReference>
<feature type="domain" description="Ig-like" evidence="20">
    <location>
        <begin position="243"/>
        <end position="327"/>
    </location>
</feature>
<dbReference type="SMART" id="SM00408">
    <property type="entry name" value="IGc2"/>
    <property type="match status" value="2"/>
</dbReference>
<evidence type="ECO:0000313" key="22">
    <source>
        <dbReference type="Proteomes" id="UP000694421"/>
    </source>
</evidence>
<evidence type="ECO:0000256" key="8">
    <source>
        <dbReference type="ARBA" id="ARBA00022859"/>
    </source>
</evidence>
<dbReference type="Pfam" id="PF00047">
    <property type="entry name" value="ig"/>
    <property type="match status" value="1"/>
</dbReference>
<evidence type="ECO:0000256" key="11">
    <source>
        <dbReference type="ARBA" id="ARBA00023136"/>
    </source>
</evidence>
<comment type="subcellular location">
    <subcellularLocation>
        <location evidence="1">Cell membrane</location>
        <topology evidence="1">Single-pass type I membrane protein</topology>
    </subcellularLocation>
    <subcellularLocation>
        <location evidence="2">Secreted</location>
    </subcellularLocation>
</comment>
<evidence type="ECO:0000256" key="1">
    <source>
        <dbReference type="ARBA" id="ARBA00004251"/>
    </source>
</evidence>
<evidence type="ECO:0000256" key="12">
    <source>
        <dbReference type="ARBA" id="ARBA00023157"/>
    </source>
</evidence>
<evidence type="ECO:0000256" key="13">
    <source>
        <dbReference type="ARBA" id="ARBA00023180"/>
    </source>
</evidence>
<evidence type="ECO:0000256" key="10">
    <source>
        <dbReference type="ARBA" id="ARBA00023130"/>
    </source>
</evidence>
<dbReference type="GO" id="GO:0005576">
    <property type="term" value="C:extracellular region"/>
    <property type="evidence" value="ECO:0007669"/>
    <property type="project" value="UniProtKB-SubCell"/>
</dbReference>
<dbReference type="GO" id="GO:0002250">
    <property type="term" value="P:adaptive immune response"/>
    <property type="evidence" value="ECO:0007669"/>
    <property type="project" value="UniProtKB-KW"/>
</dbReference>
<keyword evidence="4" id="KW-0964">Secreted</keyword>
<dbReference type="InterPro" id="IPR003598">
    <property type="entry name" value="Ig_sub2"/>
</dbReference>
<evidence type="ECO:0000256" key="9">
    <source>
        <dbReference type="ARBA" id="ARBA00022989"/>
    </source>
</evidence>
<dbReference type="OMA" id="WGPIQEF"/>
<comment type="function">
    <text evidence="15">May function as a ligand for MHC class II (MHC-II) on antigen-presenting cells (APC), promoting APC activation/maturation and driving Th1 immune response.</text>
</comment>
<evidence type="ECO:0000256" key="18">
    <source>
        <dbReference type="ARBA" id="ARBA00065545"/>
    </source>
</evidence>
<reference evidence="21" key="2">
    <citation type="submission" date="2025-09" db="UniProtKB">
        <authorList>
            <consortium name="Ensembl"/>
        </authorList>
    </citation>
    <scope>IDENTIFICATION</scope>
</reference>
<dbReference type="InterPro" id="IPR003599">
    <property type="entry name" value="Ig_sub"/>
</dbReference>
<sequence length="460" mass="50803">MNIPCAAERRCQILAKEGRQAQLQCYLNPKEQKSSTEKLYEMLALLSQLQGYSSSVVSFIGQTPYRKDYLVLKVEPSGIRKLAHSIMYRATVLDSGLLSRNFSIQIKPLLEDDAGTYETLVKNAACDDNHRAVYLVCFITLFTCQDSFLSVIANPHGPLVESEPLQLTCNSTHPGNPRKISWFHTGRLITTSGRFHSLDQSLFISRSARSDSGIWICELTYADGERISAMYNLEYIGEKFIEPSVPVIYTAIGSDVCLPCILNCDPADHGLSGVAARWTYKARREEKAAFALNNGNHKNCSLCLATVSTADADQYTCEITIRSTTISKTITLAVLTVIPSITGPVFEGSHLLLTCNLTYSTGDEQFQWKKLSLGHPNKTLSEAAVFKTSGVLTQGRSLEFLQVSLNDSGTWECSVRGPGGMVGSVQHHLEIAGTPNYTLVHLLLQLILLKVMFCPTFQSH</sequence>
<keyword evidence="5" id="KW-0812">Transmembrane</keyword>
<dbReference type="Proteomes" id="UP000694421">
    <property type="component" value="Unplaced"/>
</dbReference>
<dbReference type="FunFam" id="2.60.40.10:FF:002440">
    <property type="entry name" value="Lymphocyte activation gene 3 protein"/>
    <property type="match status" value="1"/>
</dbReference>
<dbReference type="InterPro" id="IPR036179">
    <property type="entry name" value="Ig-like_dom_sf"/>
</dbReference>
<comment type="similarity">
    <text evidence="17">Belongs to the LAG3 family.</text>
</comment>
<dbReference type="GO" id="GO:0042289">
    <property type="term" value="F:MHC class II protein binding"/>
    <property type="evidence" value="ECO:0007669"/>
    <property type="project" value="UniProtKB-ARBA"/>
</dbReference>
<keyword evidence="12" id="KW-1015">Disulfide bond</keyword>